<comment type="similarity">
    <text evidence="3">Belongs to the cyclin family.</text>
</comment>
<dbReference type="EMBL" id="AYRZ02000006">
    <property type="protein sequence ID" value="PHT78492.1"/>
    <property type="molecule type" value="Genomic_DNA"/>
</dbReference>
<sequence length="133" mass="15500">MIYFSSFYLSEDQLINSPSRKDGIGEVTKINLRIDGCDLIHESGIFLRLPQAVIATGQVLFHRFYCKKLFTHFNVKRVIVSCVWLASKLEECSRKERQVLIVIHKMECRRENLPIEHLDTSSKKYIDLKADLI</sequence>
<evidence type="ECO:0000256" key="3">
    <source>
        <dbReference type="RuleBase" id="RU000383"/>
    </source>
</evidence>
<proteinExistence type="inferred from homology"/>
<keyword evidence="3" id="KW-0195">Cyclin</keyword>
<organism evidence="5 6">
    <name type="scientific">Capsicum annuum</name>
    <name type="common">Capsicum pepper</name>
    <dbReference type="NCBI Taxonomy" id="4072"/>
    <lineage>
        <taxon>Eukaryota</taxon>
        <taxon>Viridiplantae</taxon>
        <taxon>Streptophyta</taxon>
        <taxon>Embryophyta</taxon>
        <taxon>Tracheophyta</taxon>
        <taxon>Spermatophyta</taxon>
        <taxon>Magnoliopsida</taxon>
        <taxon>eudicotyledons</taxon>
        <taxon>Gunneridae</taxon>
        <taxon>Pentapetalae</taxon>
        <taxon>asterids</taxon>
        <taxon>lamiids</taxon>
        <taxon>Solanales</taxon>
        <taxon>Solanaceae</taxon>
        <taxon>Solanoideae</taxon>
        <taxon>Capsiceae</taxon>
        <taxon>Capsicum</taxon>
    </lineage>
</organism>
<keyword evidence="1" id="KW-0132">Cell division</keyword>
<dbReference type="Proteomes" id="UP000222542">
    <property type="component" value="Unassembled WGS sequence"/>
</dbReference>
<dbReference type="InterPro" id="IPR006671">
    <property type="entry name" value="Cyclin_N"/>
</dbReference>
<evidence type="ECO:0000313" key="5">
    <source>
        <dbReference type="EMBL" id="PHT78492.1"/>
    </source>
</evidence>
<dbReference type="PANTHER" id="PTHR10026">
    <property type="entry name" value="CYCLIN"/>
    <property type="match status" value="1"/>
</dbReference>
<dbReference type="Gene3D" id="1.10.472.10">
    <property type="entry name" value="Cyclin-like"/>
    <property type="match status" value="1"/>
</dbReference>
<dbReference type="GO" id="GO:0016538">
    <property type="term" value="F:cyclin-dependent protein serine/threonine kinase regulator activity"/>
    <property type="evidence" value="ECO:0000318"/>
    <property type="project" value="GO_Central"/>
</dbReference>
<dbReference type="GO" id="GO:0005634">
    <property type="term" value="C:nucleus"/>
    <property type="evidence" value="ECO:0000318"/>
    <property type="project" value="GO_Central"/>
</dbReference>
<dbReference type="PIRSF" id="PIRSF036580">
    <property type="entry name" value="Cyclin_L"/>
    <property type="match status" value="1"/>
</dbReference>
<dbReference type="InterPro" id="IPR013763">
    <property type="entry name" value="Cyclin-like_dom"/>
</dbReference>
<dbReference type="Gramene" id="PHT78492">
    <property type="protein sequence ID" value="PHT78492"/>
    <property type="gene ID" value="T459_16544"/>
</dbReference>
<gene>
    <name evidence="5" type="ORF">T459_16544</name>
</gene>
<dbReference type="SMART" id="SM00385">
    <property type="entry name" value="CYCLIN"/>
    <property type="match status" value="1"/>
</dbReference>
<feature type="domain" description="Cyclin-like" evidence="4">
    <location>
        <begin position="38"/>
        <end position="121"/>
    </location>
</feature>
<dbReference type="GO" id="GO:0006357">
    <property type="term" value="P:regulation of transcription by RNA polymerase II"/>
    <property type="evidence" value="ECO:0007669"/>
    <property type="project" value="InterPro"/>
</dbReference>
<evidence type="ECO:0000256" key="2">
    <source>
        <dbReference type="ARBA" id="ARBA00023306"/>
    </source>
</evidence>
<dbReference type="FunFam" id="1.10.472.10:FF:000068">
    <property type="entry name" value="Cyclin-L1-1 isoform A"/>
    <property type="match status" value="1"/>
</dbReference>
<reference evidence="5 6" key="1">
    <citation type="journal article" date="2014" name="Nat. Genet.">
        <title>Genome sequence of the hot pepper provides insights into the evolution of pungency in Capsicum species.</title>
        <authorList>
            <person name="Kim S."/>
            <person name="Park M."/>
            <person name="Yeom S.I."/>
            <person name="Kim Y.M."/>
            <person name="Lee J.M."/>
            <person name="Lee H.A."/>
            <person name="Seo E."/>
            <person name="Choi J."/>
            <person name="Cheong K."/>
            <person name="Kim K.T."/>
            <person name="Jung K."/>
            <person name="Lee G.W."/>
            <person name="Oh S.K."/>
            <person name="Bae C."/>
            <person name="Kim S.B."/>
            <person name="Lee H.Y."/>
            <person name="Kim S.Y."/>
            <person name="Kim M.S."/>
            <person name="Kang B.C."/>
            <person name="Jo Y.D."/>
            <person name="Yang H.B."/>
            <person name="Jeong H.J."/>
            <person name="Kang W.H."/>
            <person name="Kwon J.K."/>
            <person name="Shin C."/>
            <person name="Lim J.Y."/>
            <person name="Park J.H."/>
            <person name="Huh J.H."/>
            <person name="Kim J.S."/>
            <person name="Kim B.D."/>
            <person name="Cohen O."/>
            <person name="Paran I."/>
            <person name="Suh M.C."/>
            <person name="Lee S.B."/>
            <person name="Kim Y.K."/>
            <person name="Shin Y."/>
            <person name="Noh S.J."/>
            <person name="Park J."/>
            <person name="Seo Y.S."/>
            <person name="Kwon S.Y."/>
            <person name="Kim H.A."/>
            <person name="Park J.M."/>
            <person name="Kim H.J."/>
            <person name="Choi S.B."/>
            <person name="Bosland P.W."/>
            <person name="Reeves G."/>
            <person name="Jo S.H."/>
            <person name="Lee B.W."/>
            <person name="Cho H.T."/>
            <person name="Choi H.S."/>
            <person name="Lee M.S."/>
            <person name="Yu Y."/>
            <person name="Do Choi Y."/>
            <person name="Park B.S."/>
            <person name="van Deynze A."/>
            <person name="Ashrafi H."/>
            <person name="Hill T."/>
            <person name="Kim W.T."/>
            <person name="Pai H.S."/>
            <person name="Ahn H.K."/>
            <person name="Yeam I."/>
            <person name="Giovannoni J.J."/>
            <person name="Rose J.K."/>
            <person name="Sorensen I."/>
            <person name="Lee S.J."/>
            <person name="Kim R.W."/>
            <person name="Choi I.Y."/>
            <person name="Choi B.S."/>
            <person name="Lim J.S."/>
            <person name="Lee Y.H."/>
            <person name="Choi D."/>
        </authorList>
    </citation>
    <scope>NUCLEOTIDE SEQUENCE [LARGE SCALE GENOMIC DNA]</scope>
    <source>
        <strain evidence="6">cv. CM334</strain>
    </source>
</reference>
<keyword evidence="6" id="KW-1185">Reference proteome</keyword>
<protein>
    <submittedName>
        <fullName evidence="5">Cyclin-L1-1</fullName>
    </submittedName>
</protein>
<name>A0A2G2Z903_CAPAN</name>
<evidence type="ECO:0000313" key="6">
    <source>
        <dbReference type="Proteomes" id="UP000222542"/>
    </source>
</evidence>
<dbReference type="GO" id="GO:0051301">
    <property type="term" value="P:cell division"/>
    <property type="evidence" value="ECO:0007669"/>
    <property type="project" value="UniProtKB-KW"/>
</dbReference>
<reference evidence="5 6" key="2">
    <citation type="journal article" date="2017" name="Genome Biol.">
        <title>New reference genome sequences of hot pepper reveal the massive evolution of plant disease-resistance genes by retroduplication.</title>
        <authorList>
            <person name="Kim S."/>
            <person name="Park J."/>
            <person name="Yeom S.I."/>
            <person name="Kim Y.M."/>
            <person name="Seo E."/>
            <person name="Kim K.T."/>
            <person name="Kim M.S."/>
            <person name="Lee J.M."/>
            <person name="Cheong K."/>
            <person name="Shin H.S."/>
            <person name="Kim S.B."/>
            <person name="Han K."/>
            <person name="Lee J."/>
            <person name="Park M."/>
            <person name="Lee H.A."/>
            <person name="Lee H.Y."/>
            <person name="Lee Y."/>
            <person name="Oh S."/>
            <person name="Lee J.H."/>
            <person name="Choi E."/>
            <person name="Choi E."/>
            <person name="Lee S.E."/>
            <person name="Jeon J."/>
            <person name="Kim H."/>
            <person name="Choi G."/>
            <person name="Song H."/>
            <person name="Lee J."/>
            <person name="Lee S.C."/>
            <person name="Kwon J.K."/>
            <person name="Lee H.Y."/>
            <person name="Koo N."/>
            <person name="Hong Y."/>
            <person name="Kim R.W."/>
            <person name="Kang W.H."/>
            <person name="Huh J.H."/>
            <person name="Kang B.C."/>
            <person name="Yang T.J."/>
            <person name="Lee Y.H."/>
            <person name="Bennetzen J.L."/>
            <person name="Choi D."/>
        </authorList>
    </citation>
    <scope>NUCLEOTIDE SEQUENCE [LARGE SCALE GENOMIC DNA]</scope>
    <source>
        <strain evidence="6">cv. CM334</strain>
    </source>
</reference>
<dbReference type="Pfam" id="PF00134">
    <property type="entry name" value="Cyclin_N"/>
    <property type="match status" value="1"/>
</dbReference>
<dbReference type="InterPro" id="IPR036915">
    <property type="entry name" value="Cyclin-like_sf"/>
</dbReference>
<dbReference type="SUPFAM" id="SSF47954">
    <property type="entry name" value="Cyclin-like"/>
    <property type="match status" value="1"/>
</dbReference>
<dbReference type="OMA" id="KMECRRE"/>
<evidence type="ECO:0000259" key="4">
    <source>
        <dbReference type="SMART" id="SM00385"/>
    </source>
</evidence>
<dbReference type="STRING" id="4072.A0A2G2Z903"/>
<evidence type="ECO:0000256" key="1">
    <source>
        <dbReference type="ARBA" id="ARBA00022618"/>
    </source>
</evidence>
<keyword evidence="2" id="KW-0131">Cell cycle</keyword>
<dbReference type="InterPro" id="IPR043198">
    <property type="entry name" value="Cyclin/Ssn8"/>
</dbReference>
<comment type="caution">
    <text evidence="5">The sequence shown here is derived from an EMBL/GenBank/DDBJ whole genome shotgun (WGS) entry which is preliminary data.</text>
</comment>
<dbReference type="AlphaFoldDB" id="A0A2G2Z903"/>
<accession>A0A2G2Z903</accession>